<dbReference type="InterPro" id="IPR003593">
    <property type="entry name" value="AAA+_ATPase"/>
</dbReference>
<dbReference type="Gene3D" id="3.40.50.510">
    <property type="entry name" value="Phosphotransferase system, mannose-type IIA component"/>
    <property type="match status" value="1"/>
</dbReference>
<dbReference type="Pfam" id="PF03610">
    <property type="entry name" value="EIIA-man"/>
    <property type="match status" value="1"/>
</dbReference>
<evidence type="ECO:0000313" key="9">
    <source>
        <dbReference type="Proteomes" id="UP000277864"/>
    </source>
</evidence>
<keyword evidence="4" id="KW-0238">DNA-binding</keyword>
<dbReference type="Gene3D" id="1.10.1790.10">
    <property type="entry name" value="PRD domain"/>
    <property type="match status" value="2"/>
</dbReference>
<dbReference type="InterPro" id="IPR027417">
    <property type="entry name" value="P-loop_NTPase"/>
</dbReference>
<feature type="domain" description="Sigma-54 factor interaction" evidence="5">
    <location>
        <begin position="108"/>
        <end position="343"/>
    </location>
</feature>
<evidence type="ECO:0000313" key="8">
    <source>
        <dbReference type="EMBL" id="RST89518.1"/>
    </source>
</evidence>
<dbReference type="PANTHER" id="PTHR32071:SF90">
    <property type="entry name" value="TRANSCRIPTIONAL REGULATORY PROTEIN LEVR"/>
    <property type="match status" value="1"/>
</dbReference>
<organism evidence="8 9">
    <name type="scientific">Vagococcus humatus</name>
    <dbReference type="NCBI Taxonomy" id="1889241"/>
    <lineage>
        <taxon>Bacteria</taxon>
        <taxon>Bacillati</taxon>
        <taxon>Bacillota</taxon>
        <taxon>Bacilli</taxon>
        <taxon>Lactobacillales</taxon>
        <taxon>Enterococcaceae</taxon>
        <taxon>Vagococcus</taxon>
    </lineage>
</organism>
<dbReference type="GO" id="GO:0005524">
    <property type="term" value="F:ATP binding"/>
    <property type="evidence" value="ECO:0007669"/>
    <property type="project" value="UniProtKB-KW"/>
</dbReference>
<dbReference type="PROSITE" id="PS00676">
    <property type="entry name" value="SIGMA54_INTERACT_2"/>
    <property type="match status" value="1"/>
</dbReference>
<dbReference type="AlphaFoldDB" id="A0A429Z758"/>
<dbReference type="GO" id="GO:0016740">
    <property type="term" value="F:transferase activity"/>
    <property type="evidence" value="ECO:0007669"/>
    <property type="project" value="UniProtKB-KW"/>
</dbReference>
<evidence type="ECO:0000256" key="4">
    <source>
        <dbReference type="ARBA" id="ARBA00023125"/>
    </source>
</evidence>
<dbReference type="Gene3D" id="3.40.50.2300">
    <property type="match status" value="1"/>
</dbReference>
<evidence type="ECO:0000259" key="6">
    <source>
        <dbReference type="PROSITE" id="PS51096"/>
    </source>
</evidence>
<dbReference type="InterPro" id="IPR025943">
    <property type="entry name" value="Sigma_54_int_dom_ATP-bd_2"/>
</dbReference>
<keyword evidence="3" id="KW-0067">ATP-binding</keyword>
<proteinExistence type="predicted"/>
<dbReference type="InterPro" id="IPR036634">
    <property type="entry name" value="PRD_sf"/>
</dbReference>
<dbReference type="InterPro" id="IPR002078">
    <property type="entry name" value="Sigma_54_int"/>
</dbReference>
<dbReference type="Pfam" id="PF00874">
    <property type="entry name" value="PRD"/>
    <property type="match status" value="2"/>
</dbReference>
<dbReference type="SUPFAM" id="SSF52540">
    <property type="entry name" value="P-loop containing nucleoside triphosphate hydrolases"/>
    <property type="match status" value="1"/>
</dbReference>
<dbReference type="RefSeq" id="WP_125942128.1">
    <property type="nucleotide sequence ID" value="NZ_PXZH01000001.1"/>
</dbReference>
<dbReference type="SMART" id="SM00382">
    <property type="entry name" value="AAA"/>
    <property type="match status" value="1"/>
</dbReference>
<sequence length="940" mass="105324">MKRIEKVYQYVLEVTQTQQPPTGVTTAEVAQALTIHRSNASKDLNQLVAQGKLFKTTTRPVHYLDIKEKQREPLTSAVPSYKEPLKAEQINMQQASSIQKGKSIFNELIGSNGSMKVQVEQAKAAVLYPPKGLNCLITGGTGTGKTFFAHTMFEYAKAHQLIHNKSEKLVVFNCADYAHNPELLMSHLFGYCKGSFTGAEEDKDGLVSEADGGMLFLDEVHRLPPEGQEMIFYLLDHGLYNRLGETNKNRKASVRIICATTENPESALLGTFVRRIPIVIQLPNFNERPAKEQITLLRTLLTLEANRIYRRILIDEDAVKGLIGSVTLGNIGQLKSNVQLVCARGFLNSIGKEEVSITVNELTPSIKDGIIHLVSNRQLLKDMTQYLEPQMLVTPGESLLPIAEDPYELPYNLYDIIGDKAALLEMEGMDQENINNFIMTDINVHLKSFYKDSQLTFDAENKLEDILDEQIIKLTKEIYDYACQALDYLYPASFIYAMGMHISSFLKQIEYGQSKRRINVNIKNMVEAYPNELQVAKGIKDKIQTYYQVKVPEAEVYYLTVLLASLQEEKMSGRIGIVVAAHGKSTATSMVQVVKGLLSVDNIRGVDMPLEMDPRHALERIIQSVIEVDEGSGVVLLVDMGSLVTFSEEIEERTGIKVATVDMVTTPIVLEAARKTSLLETNLRELADSLKKFRGYMAAPSSLLVNSNLSGSLLGKPKAIVAVCASGEGTAVQIKHKIETSLSQILEEDIKVLTISLVNMKEQIAHIEQEYRIIATAGVIQPDIEVPFITMEQLFSSQGEQRIVDIVHHQLQSKEAEMTLDETSAKQVCLHYMTESFTFINPTKVLPIFWQGTELFGQCLAQSFDYSFTITMVMHLAGMLERIMTGDTLTAGEELLKEKMWQDIYQQIIPGITYLEETFLIKLPVAEIYYIVQLLQAENE</sequence>
<dbReference type="InterPro" id="IPR011608">
    <property type="entry name" value="PRD"/>
</dbReference>
<dbReference type="SUPFAM" id="SSF46785">
    <property type="entry name" value="Winged helix' DNA-binding domain"/>
    <property type="match status" value="1"/>
</dbReference>
<dbReference type="OrthoDB" id="9771372at2"/>
<dbReference type="InterPro" id="IPR036390">
    <property type="entry name" value="WH_DNA-bd_sf"/>
</dbReference>
<dbReference type="PROSITE" id="PS51372">
    <property type="entry name" value="PRD_2"/>
    <property type="match status" value="2"/>
</dbReference>
<dbReference type="GO" id="GO:0009401">
    <property type="term" value="P:phosphoenolpyruvate-dependent sugar phosphotransferase system"/>
    <property type="evidence" value="ECO:0007669"/>
    <property type="project" value="InterPro"/>
</dbReference>
<keyword evidence="1" id="KW-0808">Transferase</keyword>
<dbReference type="PANTHER" id="PTHR32071">
    <property type="entry name" value="TRANSCRIPTIONAL REGULATORY PROTEIN"/>
    <property type="match status" value="1"/>
</dbReference>
<dbReference type="PROSITE" id="PS50045">
    <property type="entry name" value="SIGMA54_INTERACT_4"/>
    <property type="match status" value="1"/>
</dbReference>
<dbReference type="SUPFAM" id="SSF63520">
    <property type="entry name" value="PTS-regulatory domain, PRD"/>
    <property type="match status" value="2"/>
</dbReference>
<dbReference type="Pfam" id="PF00158">
    <property type="entry name" value="Sigma54_activat"/>
    <property type="match status" value="1"/>
</dbReference>
<feature type="domain" description="PRD" evidence="7">
    <location>
        <begin position="466"/>
        <end position="573"/>
    </location>
</feature>
<feature type="domain" description="PRD" evidence="7">
    <location>
        <begin position="840"/>
        <end position="940"/>
    </location>
</feature>
<dbReference type="InterPro" id="IPR004701">
    <property type="entry name" value="PTS_EIIA_man-typ"/>
</dbReference>
<evidence type="ECO:0000256" key="1">
    <source>
        <dbReference type="ARBA" id="ARBA00022679"/>
    </source>
</evidence>
<name>A0A429Z758_9ENTE</name>
<keyword evidence="2" id="KW-0547">Nucleotide-binding</keyword>
<feature type="domain" description="PTS EIIA type-4" evidence="6">
    <location>
        <begin position="574"/>
        <end position="703"/>
    </location>
</feature>
<dbReference type="GO" id="GO:0003677">
    <property type="term" value="F:DNA binding"/>
    <property type="evidence" value="ECO:0007669"/>
    <property type="project" value="UniProtKB-KW"/>
</dbReference>
<dbReference type="GO" id="GO:0016020">
    <property type="term" value="C:membrane"/>
    <property type="evidence" value="ECO:0007669"/>
    <property type="project" value="InterPro"/>
</dbReference>
<keyword evidence="9" id="KW-1185">Reference proteome</keyword>
<accession>A0A429Z758</accession>
<dbReference type="Proteomes" id="UP000277864">
    <property type="component" value="Unassembled WGS sequence"/>
</dbReference>
<dbReference type="CDD" id="cd00009">
    <property type="entry name" value="AAA"/>
    <property type="match status" value="1"/>
</dbReference>
<dbReference type="PROSITE" id="PS51096">
    <property type="entry name" value="PTS_EIIA_TYPE_4"/>
    <property type="match status" value="1"/>
</dbReference>
<evidence type="ECO:0000256" key="3">
    <source>
        <dbReference type="ARBA" id="ARBA00022840"/>
    </source>
</evidence>
<dbReference type="GO" id="GO:0006355">
    <property type="term" value="P:regulation of DNA-templated transcription"/>
    <property type="evidence" value="ECO:0007669"/>
    <property type="project" value="InterPro"/>
</dbReference>
<reference evidence="8 9" key="1">
    <citation type="submission" date="2018-03" db="EMBL/GenBank/DDBJ databases">
        <authorList>
            <person name="Gulvik C.A."/>
        </authorList>
    </citation>
    <scope>NUCLEOTIDE SEQUENCE [LARGE SCALE GENOMIC DNA]</scope>
    <source>
        <strain evidence="8 9">JCM 31581</strain>
    </source>
</reference>
<dbReference type="EMBL" id="PXZH01000001">
    <property type="protein sequence ID" value="RST89518.1"/>
    <property type="molecule type" value="Genomic_DNA"/>
</dbReference>
<comment type="caution">
    <text evidence="8">The sequence shown here is derived from an EMBL/GenBank/DDBJ whole genome shotgun (WGS) entry which is preliminary data.</text>
</comment>
<dbReference type="InterPro" id="IPR036662">
    <property type="entry name" value="PTS_EIIA_man-typ_sf"/>
</dbReference>
<dbReference type="CDD" id="cd00133">
    <property type="entry name" value="PTS_IIB"/>
    <property type="match status" value="1"/>
</dbReference>
<evidence type="ECO:0000259" key="5">
    <source>
        <dbReference type="PROSITE" id="PS50045"/>
    </source>
</evidence>
<evidence type="ECO:0000256" key="2">
    <source>
        <dbReference type="ARBA" id="ARBA00022741"/>
    </source>
</evidence>
<dbReference type="Gene3D" id="3.40.50.300">
    <property type="entry name" value="P-loop containing nucleotide triphosphate hydrolases"/>
    <property type="match status" value="1"/>
</dbReference>
<dbReference type="SUPFAM" id="SSF53062">
    <property type="entry name" value="PTS system fructose IIA component-like"/>
    <property type="match status" value="1"/>
</dbReference>
<evidence type="ECO:0000259" key="7">
    <source>
        <dbReference type="PROSITE" id="PS51372"/>
    </source>
</evidence>
<protein>
    <submittedName>
        <fullName evidence="8">Transcription antiterminator BglG</fullName>
    </submittedName>
</protein>
<gene>
    <name evidence="8" type="ORF">C7P63_00080</name>
</gene>